<protein>
    <submittedName>
        <fullName evidence="2">Reverse transcriptase domain-containing protein</fullName>
    </submittedName>
</protein>
<dbReference type="AlphaFoldDB" id="A0A6L2N5Y7"/>
<dbReference type="SUPFAM" id="SSF56672">
    <property type="entry name" value="DNA/RNA polymerases"/>
    <property type="match status" value="1"/>
</dbReference>
<dbReference type="Gene3D" id="3.30.70.270">
    <property type="match status" value="1"/>
</dbReference>
<gene>
    <name evidence="2" type="ORF">Tci_053551</name>
</gene>
<feature type="region of interest" description="Disordered" evidence="1">
    <location>
        <begin position="225"/>
        <end position="245"/>
    </location>
</feature>
<organism evidence="2">
    <name type="scientific">Tanacetum cinerariifolium</name>
    <name type="common">Dalmatian daisy</name>
    <name type="synonym">Chrysanthemum cinerariifolium</name>
    <dbReference type="NCBI Taxonomy" id="118510"/>
    <lineage>
        <taxon>Eukaryota</taxon>
        <taxon>Viridiplantae</taxon>
        <taxon>Streptophyta</taxon>
        <taxon>Embryophyta</taxon>
        <taxon>Tracheophyta</taxon>
        <taxon>Spermatophyta</taxon>
        <taxon>Magnoliopsida</taxon>
        <taxon>eudicotyledons</taxon>
        <taxon>Gunneridae</taxon>
        <taxon>Pentapetalae</taxon>
        <taxon>asterids</taxon>
        <taxon>campanulids</taxon>
        <taxon>Asterales</taxon>
        <taxon>Asteraceae</taxon>
        <taxon>Asteroideae</taxon>
        <taxon>Anthemideae</taxon>
        <taxon>Anthemidinae</taxon>
        <taxon>Tanacetum</taxon>
    </lineage>
</organism>
<keyword evidence="2" id="KW-0548">Nucleotidyltransferase</keyword>
<dbReference type="GO" id="GO:0003964">
    <property type="term" value="F:RNA-directed DNA polymerase activity"/>
    <property type="evidence" value="ECO:0007669"/>
    <property type="project" value="UniProtKB-KW"/>
</dbReference>
<dbReference type="CDD" id="cd00303">
    <property type="entry name" value="retropepsin_like"/>
    <property type="match status" value="1"/>
</dbReference>
<dbReference type="PANTHER" id="PTHR33067:SF35">
    <property type="entry name" value="ASPARTIC PEPTIDASE DDI1-TYPE DOMAIN-CONTAINING PROTEIN"/>
    <property type="match status" value="1"/>
</dbReference>
<accession>A0A6L2N5Y7</accession>
<dbReference type="PANTHER" id="PTHR33067">
    <property type="entry name" value="RNA-DIRECTED DNA POLYMERASE-RELATED"/>
    <property type="match status" value="1"/>
</dbReference>
<feature type="compositionally biased region" description="Low complexity" evidence="1">
    <location>
        <begin position="226"/>
        <end position="245"/>
    </location>
</feature>
<dbReference type="EMBL" id="BKCJ010008310">
    <property type="protein sequence ID" value="GEU81573.1"/>
    <property type="molecule type" value="Genomic_DNA"/>
</dbReference>
<proteinExistence type="predicted"/>
<reference evidence="2" key="1">
    <citation type="journal article" date="2019" name="Sci. Rep.">
        <title>Draft genome of Tanacetum cinerariifolium, the natural source of mosquito coil.</title>
        <authorList>
            <person name="Yamashiro T."/>
            <person name="Shiraishi A."/>
            <person name="Satake H."/>
            <person name="Nakayama K."/>
        </authorList>
    </citation>
    <scope>NUCLEOTIDE SEQUENCE</scope>
</reference>
<dbReference type="InterPro" id="IPR021109">
    <property type="entry name" value="Peptidase_aspartic_dom_sf"/>
</dbReference>
<name>A0A6L2N5Y7_TANCI</name>
<dbReference type="InterPro" id="IPR043502">
    <property type="entry name" value="DNA/RNA_pol_sf"/>
</dbReference>
<keyword evidence="2" id="KW-0695">RNA-directed DNA polymerase</keyword>
<dbReference type="InterPro" id="IPR043128">
    <property type="entry name" value="Rev_trsase/Diguanyl_cyclase"/>
</dbReference>
<evidence type="ECO:0000313" key="2">
    <source>
        <dbReference type="EMBL" id="GEU81573.1"/>
    </source>
</evidence>
<sequence>MRTRSSSNLIAESFTIPKQRNCRHSKQIVKPELRTIVETPVATMADTHTMSELLQAPTKGYVDDIVIPAILAENFELKVGLLSLVTSSQFHGFERDDPHSHIRWFNKITFTLKYKSVPHDAIKLMLFLVYIEGAAHTWLEKESLRSIHTWEDLRFSEAWDRFKDLLRKCPHHDFSELHQIDTFYNALTQSDQDSLNAAAGGNLLNSTPRDALTIIENKSKVRTSRNKPVVSKVNTTTSSSSLSPDVTPLTEIVKELVLMNKANQQVIVKAIEETCKNPSGLGSLPSNTVANPRGDVKAITTRSDVSYDGPTIPPTSFPLLNEVERETKATKDKVQPTSSESAAHVQPLVVQIPILEPKVAPKPNLKPFANALFHMRKCASTFKSLLSNKEKLFELASTPLNKNCLAVLLKKLLVKHGDPDKFLIPCDFLELEECLALADLGASINLMPFFVWKKLLLPELTPTRMTLELANRSVSYPVGVAEDVFVKVGKFYFSADFVVVDYNVDPRVPLILGRPFLRMARALIDVHSEELTLRVNNEAITFKVGHTSRYSRNYYDETVNQINVTDVACEEYAQEVLRFLDSLTSGNPTPLDPIISFSSPSFTPFKGGDFILEEIEAFLHPYSNLPSMKNDDLNQVDVTMTKPLIEEPPKLELKDLPSHLEYAFLEGTNKLPIIISKKLKDKEKILMEDDYNPTVQHQRRVNPKIHKVFKKEVIKLFDARLIYPIFDSLWVSTIHCVPKKGGMTVIENEDNELIPTRDSLSSCLFHLDKMLKRCEDTNLVLNWEKFHFMVKEGIVLGHKISKSEIEVDRAKVDVIAKLPHPTSVKGV</sequence>
<keyword evidence="2" id="KW-0808">Transferase</keyword>
<evidence type="ECO:0000256" key="1">
    <source>
        <dbReference type="SAM" id="MobiDB-lite"/>
    </source>
</evidence>
<dbReference type="Gene3D" id="3.10.10.10">
    <property type="entry name" value="HIV Type 1 Reverse Transcriptase, subunit A, domain 1"/>
    <property type="match status" value="1"/>
</dbReference>
<dbReference type="Gene3D" id="2.40.70.10">
    <property type="entry name" value="Acid Proteases"/>
    <property type="match status" value="1"/>
</dbReference>
<comment type="caution">
    <text evidence="2">The sequence shown here is derived from an EMBL/GenBank/DDBJ whole genome shotgun (WGS) entry which is preliminary data.</text>
</comment>